<dbReference type="SMART" id="SM01117">
    <property type="entry name" value="Cyt-b5"/>
    <property type="match status" value="1"/>
</dbReference>
<evidence type="ECO:0000256" key="1">
    <source>
        <dbReference type="ARBA" id="ARBA00022617"/>
    </source>
</evidence>
<keyword evidence="1 4" id="KW-0349">Heme</keyword>
<dbReference type="PANTHER" id="PTHR46237">
    <property type="entry name" value="CYTOCHROME B5 REDUCTASE 4 FAMILY MEMBER"/>
    <property type="match status" value="1"/>
</dbReference>
<evidence type="ECO:0000256" key="3">
    <source>
        <dbReference type="ARBA" id="ARBA00023004"/>
    </source>
</evidence>
<dbReference type="InterPro" id="IPR018506">
    <property type="entry name" value="Cyt_B5_heme-BS"/>
</dbReference>
<dbReference type="GO" id="GO:0046872">
    <property type="term" value="F:metal ion binding"/>
    <property type="evidence" value="ECO:0007669"/>
    <property type="project" value="UniProtKB-UniRule"/>
</dbReference>
<keyword evidence="6" id="KW-1185">Reference proteome</keyword>
<dbReference type="Gene3D" id="3.10.120.10">
    <property type="entry name" value="Cytochrome b5-like heme/steroid binding domain"/>
    <property type="match status" value="1"/>
</dbReference>
<evidence type="ECO:0000256" key="4">
    <source>
        <dbReference type="RuleBase" id="RU362121"/>
    </source>
</evidence>
<dbReference type="GO" id="GO:0020037">
    <property type="term" value="F:heme binding"/>
    <property type="evidence" value="ECO:0007669"/>
    <property type="project" value="UniProtKB-UniRule"/>
</dbReference>
<protein>
    <submittedName>
        <fullName evidence="7">Cytochrome b5 heme-binding domain-containing protein</fullName>
    </submittedName>
</protein>
<dbReference type="FunFam" id="3.10.120.10:FF:000001">
    <property type="entry name" value="Cytochrome b5 reductase 4"/>
    <property type="match status" value="1"/>
</dbReference>
<evidence type="ECO:0000313" key="6">
    <source>
        <dbReference type="Proteomes" id="UP000887578"/>
    </source>
</evidence>
<feature type="domain" description="Cytochrome b5 heme-binding" evidence="5">
    <location>
        <begin position="54"/>
        <end position="130"/>
    </location>
</feature>
<dbReference type="Proteomes" id="UP000887578">
    <property type="component" value="Unplaced"/>
</dbReference>
<dbReference type="InterPro" id="IPR036400">
    <property type="entry name" value="Cyt_B5-like_heme/steroid_sf"/>
</dbReference>
<reference evidence="7" key="1">
    <citation type="submission" date="2022-11" db="UniProtKB">
        <authorList>
            <consortium name="WormBaseParasite"/>
        </authorList>
    </citation>
    <scope>IDENTIFICATION</scope>
</reference>
<proteinExistence type="inferred from homology"/>
<evidence type="ECO:0000313" key="7">
    <source>
        <dbReference type="WBParaSite" id="PDA_v2.g14547.t1"/>
    </source>
</evidence>
<dbReference type="SUPFAM" id="SSF55856">
    <property type="entry name" value="Cytochrome b5-like heme/steroid binding domain"/>
    <property type="match status" value="1"/>
</dbReference>
<dbReference type="GO" id="GO:0006801">
    <property type="term" value="P:superoxide metabolic process"/>
    <property type="evidence" value="ECO:0007669"/>
    <property type="project" value="TreeGrafter"/>
</dbReference>
<dbReference type="GO" id="GO:0004128">
    <property type="term" value="F:cytochrome-b5 reductase activity, acting on NAD(P)H"/>
    <property type="evidence" value="ECO:0007669"/>
    <property type="project" value="TreeGrafter"/>
</dbReference>
<keyword evidence="3 4" id="KW-0408">Iron</keyword>
<dbReference type="GO" id="GO:0005783">
    <property type="term" value="C:endoplasmic reticulum"/>
    <property type="evidence" value="ECO:0007669"/>
    <property type="project" value="TreeGrafter"/>
</dbReference>
<dbReference type="AlphaFoldDB" id="A0A914PAI2"/>
<dbReference type="PANTHER" id="PTHR46237:SF1">
    <property type="entry name" value="CYTOCHROME B5 REDUCTASE 4"/>
    <property type="match status" value="1"/>
</dbReference>
<organism evidence="6 7">
    <name type="scientific">Panagrolaimus davidi</name>
    <dbReference type="NCBI Taxonomy" id="227884"/>
    <lineage>
        <taxon>Eukaryota</taxon>
        <taxon>Metazoa</taxon>
        <taxon>Ecdysozoa</taxon>
        <taxon>Nematoda</taxon>
        <taxon>Chromadorea</taxon>
        <taxon>Rhabditida</taxon>
        <taxon>Tylenchina</taxon>
        <taxon>Panagrolaimomorpha</taxon>
        <taxon>Panagrolaimoidea</taxon>
        <taxon>Panagrolaimidae</taxon>
        <taxon>Panagrolaimus</taxon>
    </lineage>
</organism>
<dbReference type="Pfam" id="PF00173">
    <property type="entry name" value="Cyt-b5"/>
    <property type="match status" value="1"/>
</dbReference>
<dbReference type="WBParaSite" id="PDA_v2.g14547.t1">
    <property type="protein sequence ID" value="PDA_v2.g14547.t1"/>
    <property type="gene ID" value="PDA_v2.g14547"/>
</dbReference>
<sequence>MGKWGLSRDPVIPVPWLTTAKTEYGRNKVLLRPGKGLMDWIKISTNKSLASQRLPSVTAEELIKHNKENDCWILLFGNVYDVTKYLEYHPGGIPELMRAAGTDASDLFNQYHAWVNYQNMLKACIVGPFRGSASKLPRAKDAILDNPSLKPSVPVSTILTMDSFALW</sequence>
<evidence type="ECO:0000259" key="5">
    <source>
        <dbReference type="PROSITE" id="PS50255"/>
    </source>
</evidence>
<keyword evidence="2 4" id="KW-0479">Metal-binding</keyword>
<comment type="similarity">
    <text evidence="4">Belongs to the cytochrome b5 family.</text>
</comment>
<evidence type="ECO:0000256" key="2">
    <source>
        <dbReference type="ARBA" id="ARBA00022723"/>
    </source>
</evidence>
<dbReference type="InterPro" id="IPR001199">
    <property type="entry name" value="Cyt_B5-like_heme/steroid-bd"/>
</dbReference>
<dbReference type="PROSITE" id="PS00191">
    <property type="entry name" value="CYTOCHROME_B5_1"/>
    <property type="match status" value="1"/>
</dbReference>
<name>A0A914PAI2_9BILA</name>
<dbReference type="PRINTS" id="PR00363">
    <property type="entry name" value="CYTOCHROMEB5"/>
</dbReference>
<dbReference type="PROSITE" id="PS50255">
    <property type="entry name" value="CYTOCHROME_B5_2"/>
    <property type="match status" value="1"/>
</dbReference>
<accession>A0A914PAI2</accession>
<dbReference type="InterPro" id="IPR051872">
    <property type="entry name" value="Cytochrome_b5/Flavoprotein_Rdt"/>
</dbReference>